<dbReference type="Proteomes" id="UP000502415">
    <property type="component" value="Chromosome"/>
</dbReference>
<dbReference type="KEGG" id="mfy:HH212_05480"/>
<dbReference type="PANTHER" id="PTHR38785">
    <property type="entry name" value="HOMOLOG OF VIRK"/>
    <property type="match status" value="1"/>
</dbReference>
<keyword evidence="2" id="KW-1185">Reference proteome</keyword>
<dbReference type="PANTHER" id="PTHR38785:SF1">
    <property type="entry name" value="HOMOLOG OF VIRK"/>
    <property type="match status" value="1"/>
</dbReference>
<accession>A0A7Z2VV41</accession>
<dbReference type="Pfam" id="PF04393">
    <property type="entry name" value="DUF535"/>
    <property type="match status" value="1"/>
</dbReference>
<evidence type="ECO:0000313" key="2">
    <source>
        <dbReference type="Proteomes" id="UP000502415"/>
    </source>
</evidence>
<evidence type="ECO:0000313" key="1">
    <source>
        <dbReference type="EMBL" id="QJD99541.1"/>
    </source>
</evidence>
<dbReference type="GO" id="GO:0006974">
    <property type="term" value="P:DNA damage response"/>
    <property type="evidence" value="ECO:0007669"/>
    <property type="project" value="TreeGrafter"/>
</dbReference>
<dbReference type="InterPro" id="IPR007488">
    <property type="entry name" value="DUF535"/>
</dbReference>
<dbReference type="EMBL" id="CP051685">
    <property type="protein sequence ID" value="QJD99541.1"/>
    <property type="molecule type" value="Genomic_DNA"/>
</dbReference>
<dbReference type="AlphaFoldDB" id="A0A7Z2VV41"/>
<gene>
    <name evidence="1" type="ORF">HH212_05480</name>
</gene>
<sequence length="328" mass="36586">MVFAYLGRHWYARRHFPLASWLACVARSARVLLFYRAHRQLLALDIYRRYLTRAHDDVFHHLSHRHYLAKGLSPRQRLECARTHYRFEDATFDAAYKRAVYLNGGLVLWRHGSGATQFVIALEMASRLNAEGDLTLTASAGGKCLHRLSFSWTGRAFAGLAAAPASAPALVPFIARNQGHRADAADAFDAFERAFPHNSPSFFCFAALQGIAEGLGMAQAAAVKAEWQSACRPADQARFTNAYDGFWQALGGVAGEGRAWLIDLQHRLKPLSETPAKHRKRAAMRREHWRAIGEAARAVIAHHLVRPHVDVPAHAAEEDGKRVALPLE</sequence>
<proteinExistence type="predicted"/>
<name>A0A7Z2VV41_9BURK</name>
<protein>
    <submittedName>
        <fullName evidence="1">DUF535 domain-containing protein</fullName>
    </submittedName>
</protein>
<dbReference type="RefSeq" id="WP_169434461.1">
    <property type="nucleotide sequence ID" value="NZ_CP051685.1"/>
</dbReference>
<organism evidence="1 2">
    <name type="scientific">Massilia forsythiae</name>
    <dbReference type="NCBI Taxonomy" id="2728020"/>
    <lineage>
        <taxon>Bacteria</taxon>
        <taxon>Pseudomonadati</taxon>
        <taxon>Pseudomonadota</taxon>
        <taxon>Betaproteobacteria</taxon>
        <taxon>Burkholderiales</taxon>
        <taxon>Oxalobacteraceae</taxon>
        <taxon>Telluria group</taxon>
        <taxon>Massilia</taxon>
    </lineage>
</organism>
<reference evidence="1 2" key="1">
    <citation type="submission" date="2020-04" db="EMBL/GenBank/DDBJ databases">
        <title>Genome sequencing of novel species.</title>
        <authorList>
            <person name="Heo J."/>
            <person name="Kim S.-J."/>
            <person name="Kim J.-S."/>
            <person name="Hong S.-B."/>
            <person name="Kwon S.-W."/>
        </authorList>
    </citation>
    <scope>NUCLEOTIDE SEQUENCE [LARGE SCALE GENOMIC DNA]</scope>
    <source>
        <strain evidence="1 2">GN2-R2</strain>
    </source>
</reference>